<gene>
    <name evidence="1" type="ORF">HW555_009844</name>
</gene>
<reference evidence="1" key="1">
    <citation type="submission" date="2020-08" db="EMBL/GenBank/DDBJ databases">
        <title>Spodoptera exigua strain:BAW_Kor-Di-RS1 Genome sequencing and assembly.</title>
        <authorList>
            <person name="Kim J."/>
            <person name="Nam H.Y."/>
            <person name="Kwon M."/>
            <person name="Choi J.H."/>
            <person name="Cho S.R."/>
            <person name="Kim G.-H."/>
        </authorList>
    </citation>
    <scope>NUCLEOTIDE SEQUENCE</scope>
    <source>
        <strain evidence="1">BAW_Kor-Di-RS1</strain>
        <tissue evidence="1">Whole-body</tissue>
    </source>
</reference>
<organism evidence="1 2">
    <name type="scientific">Spodoptera exigua</name>
    <name type="common">Beet armyworm</name>
    <name type="synonym">Noctua fulgens</name>
    <dbReference type="NCBI Taxonomy" id="7107"/>
    <lineage>
        <taxon>Eukaryota</taxon>
        <taxon>Metazoa</taxon>
        <taxon>Ecdysozoa</taxon>
        <taxon>Arthropoda</taxon>
        <taxon>Hexapoda</taxon>
        <taxon>Insecta</taxon>
        <taxon>Pterygota</taxon>
        <taxon>Neoptera</taxon>
        <taxon>Endopterygota</taxon>
        <taxon>Lepidoptera</taxon>
        <taxon>Glossata</taxon>
        <taxon>Ditrysia</taxon>
        <taxon>Noctuoidea</taxon>
        <taxon>Noctuidae</taxon>
        <taxon>Amphipyrinae</taxon>
        <taxon>Spodoptera</taxon>
    </lineage>
</organism>
<evidence type="ECO:0000313" key="1">
    <source>
        <dbReference type="EMBL" id="KAF9411344.1"/>
    </source>
</evidence>
<evidence type="ECO:0000313" key="2">
    <source>
        <dbReference type="Proteomes" id="UP000648187"/>
    </source>
</evidence>
<proteinExistence type="predicted"/>
<keyword evidence="2" id="KW-1185">Reference proteome</keyword>
<dbReference type="AlphaFoldDB" id="A0A835GBM3"/>
<accession>A0A835GBM3</accession>
<protein>
    <submittedName>
        <fullName evidence="1">Uncharacterized protein</fullName>
    </submittedName>
</protein>
<dbReference type="Proteomes" id="UP000648187">
    <property type="component" value="Unassembled WGS sequence"/>
</dbReference>
<name>A0A835GBM3_SPOEX</name>
<sequence>MPRWSLRHGPLAARRIRAASRLTAVANEFEENWAAIERTLPFTLLALAGSYFITRIPLGIALGVNGLGSDAPHRVPCTLGRQWPAALSAATPAPSDALSSLHTLSAFI</sequence>
<comment type="caution">
    <text evidence="1">The sequence shown here is derived from an EMBL/GenBank/DDBJ whole genome shotgun (WGS) entry which is preliminary data.</text>
</comment>
<dbReference type="EMBL" id="JACKWZ010000228">
    <property type="protein sequence ID" value="KAF9411344.1"/>
    <property type="molecule type" value="Genomic_DNA"/>
</dbReference>